<protein>
    <submittedName>
        <fullName evidence="2">Uncharacterized protein</fullName>
    </submittedName>
</protein>
<organism evidence="2 3">
    <name type="scientific">Streblomastix strix</name>
    <dbReference type="NCBI Taxonomy" id="222440"/>
    <lineage>
        <taxon>Eukaryota</taxon>
        <taxon>Metamonada</taxon>
        <taxon>Preaxostyla</taxon>
        <taxon>Oxymonadida</taxon>
        <taxon>Streblomastigidae</taxon>
        <taxon>Streblomastix</taxon>
    </lineage>
</organism>
<dbReference type="AlphaFoldDB" id="A0A5J4TU46"/>
<evidence type="ECO:0000256" key="1">
    <source>
        <dbReference type="SAM" id="SignalP"/>
    </source>
</evidence>
<sequence length="58" mass="6524">MRALLIFALSAIVIGVQDHPSYELPGQTLDLTSEPTFLQHEQQSAVFDHQQESNQTEN</sequence>
<proteinExistence type="predicted"/>
<keyword evidence="1" id="KW-0732">Signal</keyword>
<name>A0A5J4TU46_9EUKA</name>
<gene>
    <name evidence="2" type="ORF">EZS28_042764</name>
</gene>
<evidence type="ECO:0000313" key="2">
    <source>
        <dbReference type="EMBL" id="KAA6361708.1"/>
    </source>
</evidence>
<feature type="non-terminal residue" evidence="2">
    <location>
        <position position="58"/>
    </location>
</feature>
<dbReference type="Proteomes" id="UP000324800">
    <property type="component" value="Unassembled WGS sequence"/>
</dbReference>
<comment type="caution">
    <text evidence="2">The sequence shown here is derived from an EMBL/GenBank/DDBJ whole genome shotgun (WGS) entry which is preliminary data.</text>
</comment>
<feature type="chain" id="PRO_5023816847" evidence="1">
    <location>
        <begin position="19"/>
        <end position="58"/>
    </location>
</feature>
<evidence type="ECO:0000313" key="3">
    <source>
        <dbReference type="Proteomes" id="UP000324800"/>
    </source>
</evidence>
<dbReference type="EMBL" id="SNRW01025171">
    <property type="protein sequence ID" value="KAA6361708.1"/>
    <property type="molecule type" value="Genomic_DNA"/>
</dbReference>
<reference evidence="2 3" key="1">
    <citation type="submission" date="2019-03" db="EMBL/GenBank/DDBJ databases">
        <title>Single cell metagenomics reveals metabolic interactions within the superorganism composed of flagellate Streblomastix strix and complex community of Bacteroidetes bacteria on its surface.</title>
        <authorList>
            <person name="Treitli S.C."/>
            <person name="Kolisko M."/>
            <person name="Husnik F."/>
            <person name="Keeling P."/>
            <person name="Hampl V."/>
        </authorList>
    </citation>
    <scope>NUCLEOTIDE SEQUENCE [LARGE SCALE GENOMIC DNA]</scope>
    <source>
        <strain evidence="2">ST1C</strain>
    </source>
</reference>
<accession>A0A5J4TU46</accession>
<feature type="signal peptide" evidence="1">
    <location>
        <begin position="1"/>
        <end position="18"/>
    </location>
</feature>